<keyword evidence="2" id="KW-1185">Reference proteome</keyword>
<sequence>MRCPPPLGVAGHEELWSPSACSTSNCLLHLAYVTLVTSSPKISLPFKASMTGHLLRVSQKWLAHQATWLITSSCLCHQAKSLLSKPPRRTGHAMVVNKIWACSRTCVEVKMMMCPKVDLPHLACVAKLKACFIVTKLTRFVINHWPNIGLVGGLVRNINKFLFCPFLPKGGNLQLYPEEEQHFVGHNERGKYNSAYSIGPLLPDVSILPAISDAILWKVGAADCEMWDGHCHNF</sequence>
<comment type="caution">
    <text evidence="1">The sequence shown here is derived from an EMBL/GenBank/DDBJ whole genome shotgun (WGS) entry which is preliminary data.</text>
</comment>
<dbReference type="Proteomes" id="UP001187192">
    <property type="component" value="Unassembled WGS sequence"/>
</dbReference>
<dbReference type="EMBL" id="BTGU01003225">
    <property type="protein sequence ID" value="GMN28689.1"/>
    <property type="molecule type" value="Genomic_DNA"/>
</dbReference>
<proteinExistence type="predicted"/>
<name>A0AA88D6M5_FICCA</name>
<organism evidence="1 2">
    <name type="scientific">Ficus carica</name>
    <name type="common">Common fig</name>
    <dbReference type="NCBI Taxonomy" id="3494"/>
    <lineage>
        <taxon>Eukaryota</taxon>
        <taxon>Viridiplantae</taxon>
        <taxon>Streptophyta</taxon>
        <taxon>Embryophyta</taxon>
        <taxon>Tracheophyta</taxon>
        <taxon>Spermatophyta</taxon>
        <taxon>Magnoliopsida</taxon>
        <taxon>eudicotyledons</taxon>
        <taxon>Gunneridae</taxon>
        <taxon>Pentapetalae</taxon>
        <taxon>rosids</taxon>
        <taxon>fabids</taxon>
        <taxon>Rosales</taxon>
        <taxon>Moraceae</taxon>
        <taxon>Ficeae</taxon>
        <taxon>Ficus</taxon>
    </lineage>
</organism>
<accession>A0AA88D6M5</accession>
<evidence type="ECO:0000313" key="1">
    <source>
        <dbReference type="EMBL" id="GMN28689.1"/>
    </source>
</evidence>
<reference evidence="1" key="1">
    <citation type="submission" date="2023-07" db="EMBL/GenBank/DDBJ databases">
        <title>draft genome sequence of fig (Ficus carica).</title>
        <authorList>
            <person name="Takahashi T."/>
            <person name="Nishimura K."/>
        </authorList>
    </citation>
    <scope>NUCLEOTIDE SEQUENCE</scope>
</reference>
<dbReference type="AlphaFoldDB" id="A0AA88D6M5"/>
<protein>
    <submittedName>
        <fullName evidence="1">Uncharacterized protein</fullName>
    </submittedName>
</protein>
<gene>
    <name evidence="1" type="ORF">TIFTF001_044263</name>
</gene>
<evidence type="ECO:0000313" key="2">
    <source>
        <dbReference type="Proteomes" id="UP001187192"/>
    </source>
</evidence>